<name>A0A8D8PVW6_9HEMI</name>
<reference evidence="1" key="1">
    <citation type="submission" date="2021-05" db="EMBL/GenBank/DDBJ databases">
        <authorList>
            <person name="Alioto T."/>
            <person name="Alioto T."/>
            <person name="Gomez Garrido J."/>
        </authorList>
    </citation>
    <scope>NUCLEOTIDE SEQUENCE</scope>
</reference>
<proteinExistence type="predicted"/>
<sequence length="107" mass="12148">MHFLILSPGWDLNLTFQKLRSVIDIRNALLNTKSGLGFELNLSEVKECDRHTECTFNAKSGLGFELTNCQTGTGRALDHTATEHDGLQIKHNEKVKNKRFRGQDEFT</sequence>
<accession>A0A8D8PVW6</accession>
<dbReference type="EMBL" id="HBUF01038068">
    <property type="protein sequence ID" value="CAG6617182.1"/>
    <property type="molecule type" value="Transcribed_RNA"/>
</dbReference>
<protein>
    <submittedName>
        <fullName evidence="1">Uncharacterized protein</fullName>
    </submittedName>
</protein>
<dbReference type="AlphaFoldDB" id="A0A8D8PVW6"/>
<evidence type="ECO:0000313" key="1">
    <source>
        <dbReference type="EMBL" id="CAG6617182.1"/>
    </source>
</evidence>
<organism evidence="1">
    <name type="scientific">Cacopsylla melanoneura</name>
    <dbReference type="NCBI Taxonomy" id="428564"/>
    <lineage>
        <taxon>Eukaryota</taxon>
        <taxon>Metazoa</taxon>
        <taxon>Ecdysozoa</taxon>
        <taxon>Arthropoda</taxon>
        <taxon>Hexapoda</taxon>
        <taxon>Insecta</taxon>
        <taxon>Pterygota</taxon>
        <taxon>Neoptera</taxon>
        <taxon>Paraneoptera</taxon>
        <taxon>Hemiptera</taxon>
        <taxon>Sternorrhyncha</taxon>
        <taxon>Psylloidea</taxon>
        <taxon>Psyllidae</taxon>
        <taxon>Psyllinae</taxon>
        <taxon>Cacopsylla</taxon>
    </lineage>
</organism>